<dbReference type="GO" id="GO:0003677">
    <property type="term" value="F:DNA binding"/>
    <property type="evidence" value="ECO:0007669"/>
    <property type="project" value="UniProtKB-KW"/>
</dbReference>
<feature type="non-terminal residue" evidence="4">
    <location>
        <position position="65"/>
    </location>
</feature>
<keyword evidence="1" id="KW-0238">DNA-binding</keyword>
<feature type="region of interest" description="Disordered" evidence="2">
    <location>
        <begin position="1"/>
        <end position="27"/>
    </location>
</feature>
<gene>
    <name evidence="4" type="ORF">ELH90_16630</name>
</gene>
<evidence type="ECO:0000313" key="4">
    <source>
        <dbReference type="EMBL" id="TAY55544.1"/>
    </source>
</evidence>
<proteinExistence type="predicted"/>
<comment type="caution">
    <text evidence="4">The sequence shown here is derived from an EMBL/GenBank/DDBJ whole genome shotgun (WGS) entry which is preliminary data.</text>
</comment>
<evidence type="ECO:0000313" key="5">
    <source>
        <dbReference type="Proteomes" id="UP000292974"/>
    </source>
</evidence>
<dbReference type="EMBL" id="SIOP01000001">
    <property type="protein sequence ID" value="TAY55544.1"/>
    <property type="molecule type" value="Genomic_DNA"/>
</dbReference>
<dbReference type="RefSeq" id="WP_130718891.1">
    <property type="nucleotide sequence ID" value="NZ_SIOP01000001.1"/>
</dbReference>
<dbReference type="AlphaFoldDB" id="A0A7M3E3Y1"/>
<evidence type="ECO:0000256" key="2">
    <source>
        <dbReference type="SAM" id="MobiDB-lite"/>
    </source>
</evidence>
<evidence type="ECO:0000259" key="3">
    <source>
        <dbReference type="Pfam" id="PF00440"/>
    </source>
</evidence>
<accession>A0A7M3E3Y1</accession>
<dbReference type="Gene3D" id="1.10.357.10">
    <property type="entry name" value="Tetracycline Repressor, domain 2"/>
    <property type="match status" value="1"/>
</dbReference>
<dbReference type="Pfam" id="PF00440">
    <property type="entry name" value="TetR_N"/>
    <property type="match status" value="1"/>
</dbReference>
<sequence>MMSDERKEQEDGRRAGERAEKPVRADAKRNLDGLLQAAMAVFATSGVDAPVREIAEKAGVGIGTV</sequence>
<dbReference type="InterPro" id="IPR009057">
    <property type="entry name" value="Homeodomain-like_sf"/>
</dbReference>
<organism evidence="4 5">
    <name type="scientific">Rhizobium leguminosarum</name>
    <dbReference type="NCBI Taxonomy" id="384"/>
    <lineage>
        <taxon>Bacteria</taxon>
        <taxon>Pseudomonadati</taxon>
        <taxon>Pseudomonadota</taxon>
        <taxon>Alphaproteobacteria</taxon>
        <taxon>Hyphomicrobiales</taxon>
        <taxon>Rhizobiaceae</taxon>
        <taxon>Rhizobium/Agrobacterium group</taxon>
        <taxon>Rhizobium</taxon>
    </lineage>
</organism>
<dbReference type="Proteomes" id="UP000292974">
    <property type="component" value="Unassembled WGS sequence"/>
</dbReference>
<name>A0A7M3E3Y1_RHILE</name>
<evidence type="ECO:0000256" key="1">
    <source>
        <dbReference type="ARBA" id="ARBA00023125"/>
    </source>
</evidence>
<feature type="domain" description="HTH tetR-type" evidence="3">
    <location>
        <begin position="34"/>
        <end position="65"/>
    </location>
</feature>
<dbReference type="InterPro" id="IPR001647">
    <property type="entry name" value="HTH_TetR"/>
</dbReference>
<protein>
    <submittedName>
        <fullName evidence="4">TetR family transcriptional regulator</fullName>
    </submittedName>
</protein>
<reference evidence="4 5" key="1">
    <citation type="submission" date="2019-02" db="EMBL/GenBank/DDBJ databases">
        <title>The genomic architecture of introgression among sibling species of bacteria.</title>
        <authorList>
            <person name="Cavassim M.I.A."/>
            <person name="Moeskjaer S."/>
            <person name="Moslemi C."/>
            <person name="Fields B."/>
            <person name="Bachmann A."/>
            <person name="Vilhjalmsson B."/>
            <person name="Schierup M.H."/>
            <person name="Young J.P.W."/>
            <person name="Andersen S.U."/>
        </authorList>
    </citation>
    <scope>NUCLEOTIDE SEQUENCE [LARGE SCALE GENOMIC DNA]</scope>
    <source>
        <strain evidence="4 5">SM135B</strain>
    </source>
</reference>
<dbReference type="SUPFAM" id="SSF46689">
    <property type="entry name" value="Homeodomain-like"/>
    <property type="match status" value="1"/>
</dbReference>